<keyword evidence="4 11" id="KW-0963">Cytoplasm</keyword>
<sequence length="240" mass="25562">MLKPSLKYQRILLKLSGETLGGAAGQGLDIPSVERIAGEVLAAKELGISVGVVLGGGNLMRGGCLKCDGIPRVTADNIGMLGTVINSLALQSILEHLGCQTRVMTAVDMPKFAEPYIRRRALRHLDKGRVVIMAAGTGNPYFSTDTAAALRAVEIGAQAIFKGTKVDGVYDSDPLKNKSAKRYDTLSYEKVLADQLKVLDATAVSLCRENAMPIIVFNLSHPGTIKKILLGENLGTTVKE</sequence>
<keyword evidence="7 11" id="KW-0418">Kinase</keyword>
<dbReference type="GO" id="GO:0033862">
    <property type="term" value="F:UMP kinase activity"/>
    <property type="evidence" value="ECO:0007669"/>
    <property type="project" value="UniProtKB-EC"/>
</dbReference>
<dbReference type="PANTHER" id="PTHR42833:SF4">
    <property type="entry name" value="URIDYLATE KINASE PUMPKIN, CHLOROPLASTIC"/>
    <property type="match status" value="1"/>
</dbReference>
<evidence type="ECO:0000256" key="1">
    <source>
        <dbReference type="ARBA" id="ARBA00004496"/>
    </source>
</evidence>
<dbReference type="InterPro" id="IPR001048">
    <property type="entry name" value="Asp/Glu/Uridylate_kinase"/>
</dbReference>
<dbReference type="HAMAP" id="MF_01220_B">
    <property type="entry name" value="PyrH_B"/>
    <property type="match status" value="1"/>
</dbReference>
<comment type="catalytic activity">
    <reaction evidence="10 11">
        <text>UMP + ATP = UDP + ADP</text>
        <dbReference type="Rhea" id="RHEA:24400"/>
        <dbReference type="ChEBI" id="CHEBI:30616"/>
        <dbReference type="ChEBI" id="CHEBI:57865"/>
        <dbReference type="ChEBI" id="CHEBI:58223"/>
        <dbReference type="ChEBI" id="CHEBI:456216"/>
        <dbReference type="EC" id="2.7.4.22"/>
    </reaction>
</comment>
<gene>
    <name evidence="11" type="primary">pyrH</name>
    <name evidence="13" type="ORF">HY768_00180</name>
</gene>
<dbReference type="InterPro" id="IPR036393">
    <property type="entry name" value="AceGlu_kinase-like_sf"/>
</dbReference>
<name>A0A933I8A2_UNCT6</name>
<dbReference type="PANTHER" id="PTHR42833">
    <property type="entry name" value="URIDYLATE KINASE"/>
    <property type="match status" value="1"/>
</dbReference>
<keyword evidence="9 11" id="KW-0665">Pyrimidine biosynthesis</keyword>
<dbReference type="AlphaFoldDB" id="A0A933I8A2"/>
<dbReference type="Proteomes" id="UP000736328">
    <property type="component" value="Unassembled WGS sequence"/>
</dbReference>
<dbReference type="EC" id="2.7.4.22" evidence="11"/>
<keyword evidence="11" id="KW-0021">Allosteric enzyme</keyword>
<feature type="region of interest" description="Involved in allosteric activation by GTP" evidence="11">
    <location>
        <begin position="22"/>
        <end position="27"/>
    </location>
</feature>
<dbReference type="Gene3D" id="3.40.1160.10">
    <property type="entry name" value="Acetylglutamate kinase-like"/>
    <property type="match status" value="1"/>
</dbReference>
<dbReference type="GO" id="GO:0006225">
    <property type="term" value="P:UDP biosynthetic process"/>
    <property type="evidence" value="ECO:0007669"/>
    <property type="project" value="TreeGrafter"/>
</dbReference>
<dbReference type="InterPro" id="IPR011817">
    <property type="entry name" value="Uridylate_kinase"/>
</dbReference>
<keyword evidence="5 11" id="KW-0808">Transferase</keyword>
<comment type="pathway">
    <text evidence="2 11">Pyrimidine metabolism; CTP biosynthesis via de novo pathway; UDP from UMP (UMPK route): step 1/1.</text>
</comment>
<feature type="binding site" evidence="11">
    <location>
        <position position="56"/>
    </location>
    <ligand>
        <name>UMP</name>
        <dbReference type="ChEBI" id="CHEBI:57865"/>
    </ligand>
</feature>
<dbReference type="SUPFAM" id="SSF53633">
    <property type="entry name" value="Carbamate kinase-like"/>
    <property type="match status" value="1"/>
</dbReference>
<evidence type="ECO:0000256" key="9">
    <source>
        <dbReference type="ARBA" id="ARBA00022975"/>
    </source>
</evidence>
<feature type="binding site" evidence="11">
    <location>
        <position position="76"/>
    </location>
    <ligand>
        <name>UMP</name>
        <dbReference type="ChEBI" id="CHEBI:57865"/>
    </ligand>
</feature>
<evidence type="ECO:0000256" key="11">
    <source>
        <dbReference type="HAMAP-Rule" id="MF_01220"/>
    </source>
</evidence>
<dbReference type="FunFam" id="3.40.1160.10:FF:000001">
    <property type="entry name" value="Uridylate kinase"/>
    <property type="match status" value="1"/>
</dbReference>
<comment type="subunit">
    <text evidence="11">Homohexamer.</text>
</comment>
<feature type="binding site" evidence="11">
    <location>
        <position position="170"/>
    </location>
    <ligand>
        <name>ATP</name>
        <dbReference type="ChEBI" id="CHEBI:30616"/>
    </ligand>
</feature>
<dbReference type="GO" id="GO:0044210">
    <property type="term" value="P:'de novo' CTP biosynthetic process"/>
    <property type="evidence" value="ECO:0007669"/>
    <property type="project" value="UniProtKB-UniRule"/>
</dbReference>
<dbReference type="Pfam" id="PF00696">
    <property type="entry name" value="AA_kinase"/>
    <property type="match status" value="1"/>
</dbReference>
<comment type="activity regulation">
    <text evidence="11">Allosterically activated by GTP. Inhibited by UTP.</text>
</comment>
<evidence type="ECO:0000256" key="4">
    <source>
        <dbReference type="ARBA" id="ARBA00022490"/>
    </source>
</evidence>
<feature type="binding site" evidence="11">
    <location>
        <position position="61"/>
    </location>
    <ligand>
        <name>ATP</name>
        <dbReference type="ChEBI" id="CHEBI:30616"/>
    </ligand>
</feature>
<protein>
    <recommendedName>
        <fullName evidence="11">Uridylate kinase</fullName>
        <shortName evidence="11">UK</shortName>
        <ecNumber evidence="11">2.7.4.22</ecNumber>
    </recommendedName>
    <alternativeName>
        <fullName evidence="11">Uridine monophosphate kinase</fullName>
        <shortName evidence="11">UMP kinase</shortName>
        <shortName evidence="11">UMPK</shortName>
    </alternativeName>
</protein>
<proteinExistence type="inferred from homology"/>
<evidence type="ECO:0000256" key="5">
    <source>
        <dbReference type="ARBA" id="ARBA00022679"/>
    </source>
</evidence>
<evidence type="ECO:0000256" key="3">
    <source>
        <dbReference type="ARBA" id="ARBA00007614"/>
    </source>
</evidence>
<accession>A0A933I8A2</accession>
<feature type="binding site" evidence="11">
    <location>
        <position position="173"/>
    </location>
    <ligand>
        <name>ATP</name>
        <dbReference type="ChEBI" id="CHEBI:30616"/>
    </ligand>
</feature>
<dbReference type="EMBL" id="JACQXR010000003">
    <property type="protein sequence ID" value="MBI4725640.1"/>
    <property type="molecule type" value="Genomic_DNA"/>
</dbReference>
<dbReference type="GO" id="GO:0005737">
    <property type="term" value="C:cytoplasm"/>
    <property type="evidence" value="ECO:0007669"/>
    <property type="project" value="UniProtKB-SubCell"/>
</dbReference>
<feature type="binding site" evidence="11">
    <location>
        <begin position="137"/>
        <end position="144"/>
    </location>
    <ligand>
        <name>UMP</name>
        <dbReference type="ChEBI" id="CHEBI:57865"/>
    </ligand>
</feature>
<comment type="caution">
    <text evidence="13">The sequence shown here is derived from an EMBL/GenBank/DDBJ whole genome shotgun (WGS) entry which is preliminary data.</text>
</comment>
<evidence type="ECO:0000256" key="8">
    <source>
        <dbReference type="ARBA" id="ARBA00022840"/>
    </source>
</evidence>
<keyword evidence="8 11" id="KW-0067">ATP-binding</keyword>
<evidence type="ECO:0000313" key="14">
    <source>
        <dbReference type="Proteomes" id="UP000736328"/>
    </source>
</evidence>
<comment type="subcellular location">
    <subcellularLocation>
        <location evidence="1 11">Cytoplasm</location>
    </subcellularLocation>
</comment>
<organism evidence="13 14">
    <name type="scientific">candidate division TA06 bacterium</name>
    <dbReference type="NCBI Taxonomy" id="2250710"/>
    <lineage>
        <taxon>Bacteria</taxon>
        <taxon>Bacteria division TA06</taxon>
    </lineage>
</organism>
<evidence type="ECO:0000256" key="6">
    <source>
        <dbReference type="ARBA" id="ARBA00022741"/>
    </source>
</evidence>
<dbReference type="InterPro" id="IPR015963">
    <property type="entry name" value="Uridylate_kinase_bac"/>
</dbReference>
<feature type="binding site" evidence="11">
    <location>
        <position position="164"/>
    </location>
    <ligand>
        <name>ATP</name>
        <dbReference type="ChEBI" id="CHEBI:30616"/>
    </ligand>
</feature>
<reference evidence="13" key="1">
    <citation type="submission" date="2020-07" db="EMBL/GenBank/DDBJ databases">
        <title>Huge and variable diversity of episymbiotic CPR bacteria and DPANN archaea in groundwater ecosystems.</title>
        <authorList>
            <person name="He C.Y."/>
            <person name="Keren R."/>
            <person name="Whittaker M."/>
            <person name="Farag I.F."/>
            <person name="Doudna J."/>
            <person name="Cate J.H.D."/>
            <person name="Banfield J.F."/>
        </authorList>
    </citation>
    <scope>NUCLEOTIDE SEQUENCE</scope>
    <source>
        <strain evidence="13">NC_groundwater_1520_Pr4_B-0.1um_53_5</strain>
    </source>
</reference>
<dbReference type="CDD" id="cd04254">
    <property type="entry name" value="AAK_UMPK-PyrH-Ec"/>
    <property type="match status" value="1"/>
</dbReference>
<evidence type="ECO:0000256" key="10">
    <source>
        <dbReference type="ARBA" id="ARBA00047767"/>
    </source>
</evidence>
<evidence type="ECO:0000313" key="13">
    <source>
        <dbReference type="EMBL" id="MBI4725640.1"/>
    </source>
</evidence>
<dbReference type="GO" id="GO:0005524">
    <property type="term" value="F:ATP binding"/>
    <property type="evidence" value="ECO:0007669"/>
    <property type="project" value="UniProtKB-KW"/>
</dbReference>
<dbReference type="NCBIfam" id="TIGR02075">
    <property type="entry name" value="pyrH_bact"/>
    <property type="match status" value="1"/>
</dbReference>
<keyword evidence="6 11" id="KW-0547">Nucleotide-binding</keyword>
<evidence type="ECO:0000259" key="12">
    <source>
        <dbReference type="Pfam" id="PF00696"/>
    </source>
</evidence>
<feature type="domain" description="Aspartate/glutamate/uridylate kinase" evidence="12">
    <location>
        <begin position="10"/>
        <end position="218"/>
    </location>
</feature>
<comment type="similarity">
    <text evidence="3 11">Belongs to the UMP kinase family.</text>
</comment>
<comment type="function">
    <text evidence="11">Catalyzes the reversible phosphorylation of UMP to UDP.</text>
</comment>
<evidence type="ECO:0000256" key="7">
    <source>
        <dbReference type="ARBA" id="ARBA00022777"/>
    </source>
</evidence>
<comment type="caution">
    <text evidence="11">Lacks conserved residue(s) required for the propagation of feature annotation.</text>
</comment>
<evidence type="ECO:0000256" key="2">
    <source>
        <dbReference type="ARBA" id="ARBA00004791"/>
    </source>
</evidence>
<dbReference type="PIRSF" id="PIRSF005650">
    <property type="entry name" value="Uridylate_kin"/>
    <property type="match status" value="1"/>
</dbReference>
<feature type="binding site" evidence="11">
    <location>
        <position position="57"/>
    </location>
    <ligand>
        <name>ATP</name>
        <dbReference type="ChEBI" id="CHEBI:30616"/>
    </ligand>
</feature>
<feature type="binding site" evidence="11">
    <location>
        <begin position="14"/>
        <end position="17"/>
    </location>
    <ligand>
        <name>ATP</name>
        <dbReference type="ChEBI" id="CHEBI:30616"/>
    </ligand>
</feature>